<feature type="compositionally biased region" description="Polar residues" evidence="4">
    <location>
        <begin position="446"/>
        <end position="455"/>
    </location>
</feature>
<dbReference type="Proteomes" id="UP000190274">
    <property type="component" value="Chromosome C"/>
</dbReference>
<keyword evidence="3" id="KW-0472">Membrane</keyword>
<name>A0A1G4IYA5_9SACH</name>
<protein>
    <submittedName>
        <fullName evidence="5">LADA_0C03026g1_1</fullName>
    </submittedName>
</protein>
<comment type="similarity">
    <text evidence="2">Belongs to the AIM3 family.</text>
</comment>
<comment type="subcellular location">
    <subcellularLocation>
        <location evidence="1">Membrane raft</location>
        <topology evidence="1">Peripheral membrane protein</topology>
    </subcellularLocation>
</comment>
<feature type="compositionally biased region" description="Polar residues" evidence="4">
    <location>
        <begin position="317"/>
        <end position="337"/>
    </location>
</feature>
<organism evidence="5 6">
    <name type="scientific">Lachancea dasiensis</name>
    <dbReference type="NCBI Taxonomy" id="1072105"/>
    <lineage>
        <taxon>Eukaryota</taxon>
        <taxon>Fungi</taxon>
        <taxon>Dikarya</taxon>
        <taxon>Ascomycota</taxon>
        <taxon>Saccharomycotina</taxon>
        <taxon>Saccharomycetes</taxon>
        <taxon>Saccharomycetales</taxon>
        <taxon>Saccharomycetaceae</taxon>
        <taxon>Lachancea</taxon>
    </lineage>
</organism>
<feature type="compositionally biased region" description="Polar residues" evidence="4">
    <location>
        <begin position="638"/>
        <end position="650"/>
    </location>
</feature>
<dbReference type="GO" id="GO:0051016">
    <property type="term" value="P:barbed-end actin filament capping"/>
    <property type="evidence" value="ECO:0007669"/>
    <property type="project" value="InterPro"/>
</dbReference>
<feature type="compositionally biased region" description="Polar residues" evidence="4">
    <location>
        <begin position="564"/>
        <end position="579"/>
    </location>
</feature>
<reference evidence="6" key="1">
    <citation type="submission" date="2016-03" db="EMBL/GenBank/DDBJ databases">
        <authorList>
            <person name="Devillers H."/>
        </authorList>
    </citation>
    <scope>NUCLEOTIDE SEQUENCE [LARGE SCALE GENOMIC DNA]</scope>
</reference>
<dbReference type="InterPro" id="IPR031370">
    <property type="entry name" value="Aim3"/>
</dbReference>
<feature type="compositionally biased region" description="Polar residues" evidence="4">
    <location>
        <begin position="267"/>
        <end position="276"/>
    </location>
</feature>
<feature type="compositionally biased region" description="Basic and acidic residues" evidence="4">
    <location>
        <begin position="515"/>
        <end position="530"/>
    </location>
</feature>
<dbReference type="OrthoDB" id="3973404at2759"/>
<feature type="region of interest" description="Disordered" evidence="4">
    <location>
        <begin position="40"/>
        <end position="127"/>
    </location>
</feature>
<evidence type="ECO:0000256" key="4">
    <source>
        <dbReference type="SAM" id="MobiDB-lite"/>
    </source>
</evidence>
<feature type="compositionally biased region" description="Low complexity" evidence="4">
    <location>
        <begin position="405"/>
        <end position="421"/>
    </location>
</feature>
<feature type="compositionally biased region" description="Polar residues" evidence="4">
    <location>
        <begin position="41"/>
        <end position="59"/>
    </location>
</feature>
<feature type="compositionally biased region" description="Polar residues" evidence="4">
    <location>
        <begin position="429"/>
        <end position="438"/>
    </location>
</feature>
<evidence type="ECO:0000313" key="5">
    <source>
        <dbReference type="EMBL" id="SCU82105.1"/>
    </source>
</evidence>
<evidence type="ECO:0000313" key="6">
    <source>
        <dbReference type="Proteomes" id="UP000190274"/>
    </source>
</evidence>
<feature type="compositionally biased region" description="Basic and acidic residues" evidence="4">
    <location>
        <begin position="618"/>
        <end position="628"/>
    </location>
</feature>
<keyword evidence="6" id="KW-1185">Reference proteome</keyword>
<gene>
    <name evidence="5" type="ORF">LADA_0C03026G</name>
</gene>
<feature type="compositionally biased region" description="Polar residues" evidence="4">
    <location>
        <begin position="116"/>
        <end position="127"/>
    </location>
</feature>
<sequence>MSSFWDQNKGSIKSGLATAGKYGYQGTKFVAKTGYHAGKQHYNNTRGIKTDDTGSSSASFRDAAPVTSLPDVSNLPPPPLKPGQSSYHGPARQSGMSDTSTRHVPVPPAQGPTPEIQYTGTPVPSQAPQVSQSVFPVSEELPKYTPLSIPPSAVPAPTVPRPLASLPPTAENNIDSPGMLRLDTSSTATQGTIINQRAVPAVPGMPSSGFQTLGISDNAITLDTTKPDDAATHELAPAIPQRTYMRAPAPIPIQPVASETPLETPATYDNDNTSGSDIGVKPYVWKSPEDKEKSKVKIPKVELASLSEPPRHRDRTPSASGASSPQNVLASPASTGLRSCGSPVMPGQWQTSLEQDHVLDDKMVDETNLEQLEKGVSGRYTNTGAVNFPPPPRASRTDSNQHSKSAANMAIAANGSGIANAPRKPPSLPQRSSQSASITALPPRPKSQTPALATRNSEKDAQPIQSAVVGSYNSSPQVNFVPPPKPFRRDMPSSKSVPAKPVAPVIPQRTTGTYDTHHDDKSPPPYRDVEPLESQPSIISPRANSPISIAKEKKLPPPKKAIPQTLQNLARNNESNQDTPSKKVPPPKPSRRGVAAPPKPARKPQLPGTPGINGGSEETDKLDTELQARLKLRRSTAERTPSARQNNDELSASMHADRIRPTIPPVKPKSPPMAANDNNEVEDQDQNPFQRYLRNAVPLENDRLHKFG</sequence>
<evidence type="ECO:0000256" key="1">
    <source>
        <dbReference type="ARBA" id="ARBA00004256"/>
    </source>
</evidence>
<feature type="compositionally biased region" description="Polar residues" evidence="4">
    <location>
        <begin position="534"/>
        <end position="547"/>
    </location>
</feature>
<dbReference type="Pfam" id="PF17096">
    <property type="entry name" value="AIM3"/>
    <property type="match status" value="1"/>
</dbReference>
<dbReference type="GO" id="GO:0030479">
    <property type="term" value="C:actin cortical patch"/>
    <property type="evidence" value="ECO:0007669"/>
    <property type="project" value="InterPro"/>
</dbReference>
<evidence type="ECO:0000256" key="2">
    <source>
        <dbReference type="ARBA" id="ARBA00005311"/>
    </source>
</evidence>
<dbReference type="AlphaFoldDB" id="A0A1G4IYA5"/>
<feature type="compositionally biased region" description="Basic and acidic residues" evidence="4">
    <location>
        <begin position="354"/>
        <end position="365"/>
    </location>
</feature>
<evidence type="ECO:0000256" key="3">
    <source>
        <dbReference type="ARBA" id="ARBA00023136"/>
    </source>
</evidence>
<dbReference type="EMBL" id="LT598459">
    <property type="protein sequence ID" value="SCU82105.1"/>
    <property type="molecule type" value="Genomic_DNA"/>
</dbReference>
<feature type="compositionally biased region" description="Pro residues" evidence="4">
    <location>
        <begin position="662"/>
        <end position="671"/>
    </location>
</feature>
<dbReference type="GO" id="GO:0045121">
    <property type="term" value="C:membrane raft"/>
    <property type="evidence" value="ECO:0007669"/>
    <property type="project" value="UniProtKB-SubCell"/>
</dbReference>
<proteinExistence type="inferred from homology"/>
<feature type="region of interest" description="Disordered" evidence="4">
    <location>
        <begin position="255"/>
        <end position="708"/>
    </location>
</feature>
<accession>A0A1G4IYA5</accession>